<reference evidence="1" key="1">
    <citation type="submission" date="2019-08" db="EMBL/GenBank/DDBJ databases">
        <authorList>
            <person name="Kucharzyk K."/>
            <person name="Murdoch R.W."/>
            <person name="Higgins S."/>
            <person name="Loffler F."/>
        </authorList>
    </citation>
    <scope>NUCLEOTIDE SEQUENCE</scope>
</reference>
<dbReference type="EMBL" id="VSSQ01125943">
    <property type="protein sequence ID" value="MPN56037.1"/>
    <property type="molecule type" value="Genomic_DNA"/>
</dbReference>
<name>A0A645IY13_9ZZZZ</name>
<accession>A0A645IY13</accession>
<gene>
    <name evidence="1" type="ORF">SDC9_203723</name>
</gene>
<comment type="caution">
    <text evidence="1">The sequence shown here is derived from an EMBL/GenBank/DDBJ whole genome shotgun (WGS) entry which is preliminary data.</text>
</comment>
<proteinExistence type="predicted"/>
<evidence type="ECO:0000313" key="1">
    <source>
        <dbReference type="EMBL" id="MPN56037.1"/>
    </source>
</evidence>
<organism evidence="1">
    <name type="scientific">bioreactor metagenome</name>
    <dbReference type="NCBI Taxonomy" id="1076179"/>
    <lineage>
        <taxon>unclassified sequences</taxon>
        <taxon>metagenomes</taxon>
        <taxon>ecological metagenomes</taxon>
    </lineage>
</organism>
<sequence length="130" mass="14431">MIMNVVLVDVGADDESVFPVRKAFGKLTADLVCFLRRDLAGDKGLPEMISDHIIRAARPAGEHTVLPFEKKEFGVGCPAVTFIAGDEPTVIRFLRIFRVIKNIADCRADVPALAGMQRHQPRRCHKHSPQ</sequence>
<protein>
    <submittedName>
        <fullName evidence="1">Uncharacterized protein</fullName>
    </submittedName>
</protein>
<dbReference type="AlphaFoldDB" id="A0A645IY13"/>